<feature type="compositionally biased region" description="Basic and acidic residues" evidence="2">
    <location>
        <begin position="71"/>
        <end position="80"/>
    </location>
</feature>
<feature type="region of interest" description="Disordered" evidence="2">
    <location>
        <begin position="62"/>
        <end position="82"/>
    </location>
</feature>
<dbReference type="GO" id="GO:0003677">
    <property type="term" value="F:DNA binding"/>
    <property type="evidence" value="ECO:0007669"/>
    <property type="project" value="UniProtKB-KW"/>
</dbReference>
<dbReference type="InterPro" id="IPR024412">
    <property type="entry name" value="Lsr2_dim_dom"/>
</dbReference>
<dbReference type="InParanoid" id="C8X8G1"/>
<dbReference type="InterPro" id="IPR036625">
    <property type="entry name" value="E3-bd_dom_sf"/>
</dbReference>
<keyword evidence="1" id="KW-0238">DNA-binding</keyword>
<evidence type="ECO:0000256" key="1">
    <source>
        <dbReference type="ARBA" id="ARBA00023125"/>
    </source>
</evidence>
<evidence type="ECO:0000259" key="3">
    <source>
        <dbReference type="Pfam" id="PF11774"/>
    </source>
</evidence>
<keyword evidence="6" id="KW-1185">Reference proteome</keyword>
<dbReference type="GO" id="GO:0016746">
    <property type="term" value="F:acyltransferase activity"/>
    <property type="evidence" value="ECO:0007669"/>
    <property type="project" value="InterPro"/>
</dbReference>
<evidence type="ECO:0000256" key="2">
    <source>
        <dbReference type="SAM" id="MobiDB-lite"/>
    </source>
</evidence>
<evidence type="ECO:0008006" key="7">
    <source>
        <dbReference type="Google" id="ProtNLM"/>
    </source>
</evidence>
<dbReference type="InterPro" id="IPR055370">
    <property type="entry name" value="Lsr2_DNA-bd"/>
</dbReference>
<dbReference type="Gene3D" id="4.10.320.10">
    <property type="entry name" value="E3-binding domain"/>
    <property type="match status" value="1"/>
</dbReference>
<dbReference type="Pfam" id="PF23359">
    <property type="entry name" value="Lsr2_DNA-bd"/>
    <property type="match status" value="1"/>
</dbReference>
<gene>
    <name evidence="5" type="ordered locus">Namu_2670</name>
</gene>
<dbReference type="STRING" id="479431.Namu_2670"/>
<protein>
    <recommendedName>
        <fullName evidence="7">Lysyl tRNA synthetase-like protein</fullName>
    </recommendedName>
</protein>
<dbReference type="RefSeq" id="WP_015747895.1">
    <property type="nucleotide sequence ID" value="NC_013235.1"/>
</dbReference>
<dbReference type="KEGG" id="nml:Namu_2670"/>
<accession>C8X8G1</accession>
<dbReference type="Proteomes" id="UP000002218">
    <property type="component" value="Chromosome"/>
</dbReference>
<dbReference type="AlphaFoldDB" id="C8X8G1"/>
<dbReference type="OrthoDB" id="4113332at2"/>
<dbReference type="eggNOG" id="ENOG5032RKK">
    <property type="taxonomic scope" value="Bacteria"/>
</dbReference>
<reference evidence="5 6" key="2">
    <citation type="journal article" date="2010" name="Stand. Genomic Sci.">
        <title>Complete genome sequence of Nakamurella multipartita type strain (Y-104).</title>
        <authorList>
            <person name="Tice H."/>
            <person name="Mayilraj S."/>
            <person name="Sims D."/>
            <person name="Lapidus A."/>
            <person name="Nolan M."/>
            <person name="Lucas S."/>
            <person name="Glavina Del Rio T."/>
            <person name="Copeland A."/>
            <person name="Cheng J.F."/>
            <person name="Meincke L."/>
            <person name="Bruce D."/>
            <person name="Goodwin L."/>
            <person name="Pitluck S."/>
            <person name="Ivanova N."/>
            <person name="Mavromatis K."/>
            <person name="Ovchinnikova G."/>
            <person name="Pati A."/>
            <person name="Chen A."/>
            <person name="Palaniappan K."/>
            <person name="Land M."/>
            <person name="Hauser L."/>
            <person name="Chang Y.J."/>
            <person name="Jeffries C.D."/>
            <person name="Detter J.C."/>
            <person name="Brettin T."/>
            <person name="Rohde M."/>
            <person name="Goker M."/>
            <person name="Bristow J."/>
            <person name="Eisen J.A."/>
            <person name="Markowitz V."/>
            <person name="Hugenholtz P."/>
            <person name="Kyrpides N.C."/>
            <person name="Klenk H.P."/>
            <person name="Chen F."/>
        </authorList>
    </citation>
    <scope>NUCLEOTIDE SEQUENCE [LARGE SCALE GENOMIC DNA]</scope>
    <source>
        <strain evidence="6">ATCC 700099 / DSM 44233 / CIP 104796 / JCM 9543 / NBRC 105858 / Y-104</strain>
    </source>
</reference>
<dbReference type="EMBL" id="CP001737">
    <property type="protein sequence ID" value="ACV79016.1"/>
    <property type="molecule type" value="Genomic_DNA"/>
</dbReference>
<name>C8X8G1_NAKMY</name>
<evidence type="ECO:0000313" key="6">
    <source>
        <dbReference type="Proteomes" id="UP000002218"/>
    </source>
</evidence>
<dbReference type="InterPro" id="IPR042261">
    <property type="entry name" value="Lsr2-like_dimerization"/>
</dbReference>
<organism evidence="5 6">
    <name type="scientific">Nakamurella multipartita (strain ATCC 700099 / DSM 44233 / CIP 104796 / JCM 9543 / NBRC 105858 / Y-104)</name>
    <name type="common">Microsphaera multipartita</name>
    <dbReference type="NCBI Taxonomy" id="479431"/>
    <lineage>
        <taxon>Bacteria</taxon>
        <taxon>Bacillati</taxon>
        <taxon>Actinomycetota</taxon>
        <taxon>Actinomycetes</taxon>
        <taxon>Nakamurellales</taxon>
        <taxon>Nakamurellaceae</taxon>
        <taxon>Nakamurella</taxon>
    </lineage>
</organism>
<feature type="domain" description="Lsr2 DNA-binding" evidence="4">
    <location>
        <begin position="76"/>
        <end position="112"/>
    </location>
</feature>
<proteinExistence type="predicted"/>
<feature type="domain" description="Lsr2 dimerization" evidence="3">
    <location>
        <begin position="1"/>
        <end position="59"/>
    </location>
</feature>
<reference evidence="6" key="1">
    <citation type="submission" date="2009-09" db="EMBL/GenBank/DDBJ databases">
        <title>The complete genome of Nakamurella multipartita DSM 44233.</title>
        <authorList>
            <consortium name="US DOE Joint Genome Institute (JGI-PGF)"/>
            <person name="Lucas S."/>
            <person name="Copeland A."/>
            <person name="Lapidus A."/>
            <person name="Glavina del Rio T."/>
            <person name="Dalin E."/>
            <person name="Tice H."/>
            <person name="Bruce D."/>
            <person name="Goodwin L."/>
            <person name="Pitluck S."/>
            <person name="Kyrpides N."/>
            <person name="Mavromatis K."/>
            <person name="Ivanova N."/>
            <person name="Ovchinnikova G."/>
            <person name="Sims D."/>
            <person name="Meincke L."/>
            <person name="Brettin T."/>
            <person name="Detter J.C."/>
            <person name="Han C."/>
            <person name="Larimer F."/>
            <person name="Land M."/>
            <person name="Hauser L."/>
            <person name="Markowitz V."/>
            <person name="Cheng J.-F."/>
            <person name="Hugenholtz P."/>
            <person name="Woyke T."/>
            <person name="Wu D."/>
            <person name="Klenk H.-P."/>
            <person name="Eisen J.A."/>
        </authorList>
    </citation>
    <scope>NUCLEOTIDE SEQUENCE [LARGE SCALE GENOMIC DNA]</scope>
    <source>
        <strain evidence="6">ATCC 700099 / DSM 44233 / CIP 104796 / JCM 9543 / NBRC 105858 / Y-104</strain>
    </source>
</reference>
<evidence type="ECO:0000259" key="4">
    <source>
        <dbReference type="Pfam" id="PF23359"/>
    </source>
</evidence>
<sequence>MAKQTVTTMVDDIDGSTDDVITCAFGLGNSQFEIDLNAAHREELESVLAKFIDAAREVGGGRTLRSRQTTKRVERSDREQTQAIRQWAKDNGFEVSERGRISKSVVDAFEAAH</sequence>
<dbReference type="HOGENOM" id="CLU_139818_0_0_11"/>
<dbReference type="Pfam" id="PF11774">
    <property type="entry name" value="Lsr2"/>
    <property type="match status" value="1"/>
</dbReference>
<evidence type="ECO:0000313" key="5">
    <source>
        <dbReference type="EMBL" id="ACV79016.1"/>
    </source>
</evidence>
<dbReference type="Gene3D" id="3.30.60.230">
    <property type="entry name" value="Lsr2, dimerization domain"/>
    <property type="match status" value="1"/>
</dbReference>